<sequence length="340" mass="36830">MKKIKPRKSSALSLRLFIMNNRKIRTLTLNPAVDRTVEIEGFILNQVNRISTSRLDAGGKGINVSKSIHGFGGTSTAFGVIAGTAGNFIKTYLDERGIEHRFVSVPGETRTNMKIVDPLNHTHTDINDQGPLISEKALTALEDILFSEASPETIFVFSGSIGRGTPPDMYRRLILKARSLGARTILDADGESLRLGLEAGPTLVKPNIDELERLFGRSFRKEEKPRLGEIAHACRTLLAKGIELVVVSLGSQGALLVHENVVLFAESIPVQPESTVGAGDAMVAALALCLQREDPLHVMICNAVGAGTAAVTTEGTAVPTREALNYYTQQVQVHEIEEEL</sequence>
<protein>
    <submittedName>
        <fullName evidence="8">1-phosphofructokinase</fullName>
        <ecNumber evidence="8">2.7.1.56</ecNumber>
    </submittedName>
</protein>
<dbReference type="AlphaFoldDB" id="A0A7C3E5N8"/>
<comment type="similarity">
    <text evidence="1">Belongs to the carbohydrate kinase PfkB family.</text>
</comment>
<reference evidence="8" key="1">
    <citation type="journal article" date="2020" name="mSystems">
        <title>Genome- and Community-Level Interaction Insights into Carbon Utilization and Element Cycling Functions of Hydrothermarchaeota in Hydrothermal Sediment.</title>
        <authorList>
            <person name="Zhou Z."/>
            <person name="Liu Y."/>
            <person name="Xu W."/>
            <person name="Pan J."/>
            <person name="Luo Z.H."/>
            <person name="Li M."/>
        </authorList>
    </citation>
    <scope>NUCLEOTIDE SEQUENCE [LARGE SCALE GENOMIC DNA]</scope>
    <source>
        <strain evidence="8">SpSt-503</strain>
    </source>
</reference>
<dbReference type="GO" id="GO:0008662">
    <property type="term" value="F:1-phosphofructokinase activity"/>
    <property type="evidence" value="ECO:0007669"/>
    <property type="project" value="UniProtKB-EC"/>
</dbReference>
<keyword evidence="2 6" id="KW-0808">Transferase</keyword>
<dbReference type="InterPro" id="IPR011611">
    <property type="entry name" value="PfkB_dom"/>
</dbReference>
<keyword evidence="5" id="KW-0067">ATP-binding</keyword>
<dbReference type="GO" id="GO:0005829">
    <property type="term" value="C:cytosol"/>
    <property type="evidence" value="ECO:0007669"/>
    <property type="project" value="TreeGrafter"/>
</dbReference>
<proteinExistence type="inferred from homology"/>
<dbReference type="FunFam" id="3.40.1190.20:FF:000001">
    <property type="entry name" value="Phosphofructokinase"/>
    <property type="match status" value="1"/>
</dbReference>
<feature type="domain" description="Carbohydrate kinase PfkB" evidence="7">
    <location>
        <begin position="30"/>
        <end position="320"/>
    </location>
</feature>
<evidence type="ECO:0000256" key="1">
    <source>
        <dbReference type="ARBA" id="ARBA00010688"/>
    </source>
</evidence>
<dbReference type="Pfam" id="PF00294">
    <property type="entry name" value="PfkB"/>
    <property type="match status" value="1"/>
</dbReference>
<dbReference type="Gene3D" id="3.40.1190.20">
    <property type="match status" value="1"/>
</dbReference>
<evidence type="ECO:0000256" key="4">
    <source>
        <dbReference type="ARBA" id="ARBA00022777"/>
    </source>
</evidence>
<gene>
    <name evidence="8" type="primary">pfkB</name>
    <name evidence="8" type="ORF">ENS59_01670</name>
</gene>
<dbReference type="EC" id="2.7.1.56" evidence="8"/>
<dbReference type="PANTHER" id="PTHR46566">
    <property type="entry name" value="1-PHOSPHOFRUCTOKINASE-RELATED"/>
    <property type="match status" value="1"/>
</dbReference>
<dbReference type="GO" id="GO:0016052">
    <property type="term" value="P:carbohydrate catabolic process"/>
    <property type="evidence" value="ECO:0007669"/>
    <property type="project" value="UniProtKB-ARBA"/>
</dbReference>
<evidence type="ECO:0000256" key="5">
    <source>
        <dbReference type="ARBA" id="ARBA00022840"/>
    </source>
</evidence>
<dbReference type="SUPFAM" id="SSF53613">
    <property type="entry name" value="Ribokinase-like"/>
    <property type="match status" value="1"/>
</dbReference>
<dbReference type="CDD" id="cd01164">
    <property type="entry name" value="FruK_PfkB_like"/>
    <property type="match status" value="1"/>
</dbReference>
<evidence type="ECO:0000259" key="7">
    <source>
        <dbReference type="Pfam" id="PF00294"/>
    </source>
</evidence>
<name>A0A7C3E5N8_9SPIR</name>
<dbReference type="InterPro" id="IPR017583">
    <property type="entry name" value="Tagatose/fructose_Pkinase"/>
</dbReference>
<dbReference type="InterPro" id="IPR029056">
    <property type="entry name" value="Ribokinase-like"/>
</dbReference>
<evidence type="ECO:0000256" key="6">
    <source>
        <dbReference type="PIRNR" id="PIRNR000535"/>
    </source>
</evidence>
<dbReference type="PANTHER" id="PTHR46566:SF2">
    <property type="entry name" value="ATP-DEPENDENT 6-PHOSPHOFRUCTOKINASE ISOZYME 2"/>
    <property type="match status" value="1"/>
</dbReference>
<evidence type="ECO:0000256" key="2">
    <source>
        <dbReference type="ARBA" id="ARBA00022679"/>
    </source>
</evidence>
<keyword evidence="4 8" id="KW-0418">Kinase</keyword>
<dbReference type="InterPro" id="IPR022463">
    <property type="entry name" value="1-PFruKinase"/>
</dbReference>
<dbReference type="EMBL" id="DSVL01000052">
    <property type="protein sequence ID" value="HFH28211.1"/>
    <property type="molecule type" value="Genomic_DNA"/>
</dbReference>
<comment type="caution">
    <text evidence="8">The sequence shown here is derived from an EMBL/GenBank/DDBJ whole genome shotgun (WGS) entry which is preliminary data.</text>
</comment>
<dbReference type="NCBIfam" id="TIGR03828">
    <property type="entry name" value="pfkB"/>
    <property type="match status" value="1"/>
</dbReference>
<evidence type="ECO:0000256" key="3">
    <source>
        <dbReference type="ARBA" id="ARBA00022741"/>
    </source>
</evidence>
<dbReference type="NCBIfam" id="TIGR03168">
    <property type="entry name" value="1-PFK"/>
    <property type="match status" value="1"/>
</dbReference>
<dbReference type="PIRSF" id="PIRSF000535">
    <property type="entry name" value="1PFK/6PFK/LacC"/>
    <property type="match status" value="1"/>
</dbReference>
<organism evidence="8">
    <name type="scientific">Gracilinema caldarium</name>
    <dbReference type="NCBI Taxonomy" id="215591"/>
    <lineage>
        <taxon>Bacteria</taxon>
        <taxon>Pseudomonadati</taxon>
        <taxon>Spirochaetota</taxon>
        <taxon>Spirochaetia</taxon>
        <taxon>Spirochaetales</taxon>
        <taxon>Breznakiellaceae</taxon>
        <taxon>Gracilinema</taxon>
    </lineage>
</organism>
<evidence type="ECO:0000313" key="8">
    <source>
        <dbReference type="EMBL" id="HFH28211.1"/>
    </source>
</evidence>
<dbReference type="GO" id="GO:0005524">
    <property type="term" value="F:ATP binding"/>
    <property type="evidence" value="ECO:0007669"/>
    <property type="project" value="UniProtKB-KW"/>
</dbReference>
<accession>A0A7C3E5N8</accession>
<dbReference type="GO" id="GO:0044281">
    <property type="term" value="P:small molecule metabolic process"/>
    <property type="evidence" value="ECO:0007669"/>
    <property type="project" value="UniProtKB-ARBA"/>
</dbReference>
<keyword evidence="3" id="KW-0547">Nucleotide-binding</keyword>